<organism evidence="1 2">
    <name type="scientific">Brassica cretica</name>
    <name type="common">Mustard</name>
    <dbReference type="NCBI Taxonomy" id="69181"/>
    <lineage>
        <taxon>Eukaryota</taxon>
        <taxon>Viridiplantae</taxon>
        <taxon>Streptophyta</taxon>
        <taxon>Embryophyta</taxon>
        <taxon>Tracheophyta</taxon>
        <taxon>Spermatophyta</taxon>
        <taxon>Magnoliopsida</taxon>
        <taxon>eudicotyledons</taxon>
        <taxon>Gunneridae</taxon>
        <taxon>Pentapetalae</taxon>
        <taxon>rosids</taxon>
        <taxon>malvids</taxon>
        <taxon>Brassicales</taxon>
        <taxon>Brassicaceae</taxon>
        <taxon>Brassiceae</taxon>
        <taxon>Brassica</taxon>
    </lineage>
</organism>
<name>A0ABQ7EC48_BRACR</name>
<sequence>MKRGFMGSSKKEPADSRTIRKQHCSPQHCSWQYCSSSVDQHCHPVSIDTVHPASIDTVNPALSDTVHSALINTVHPASIDTVHHASIDTVHHASIDTVHPASTDFVHPDTVHRDTVCCDTVQTDTVHPVKNDTTCGETGKIEVLILKVDENGMLRDEEGCTRNSAVKLINAQGVVIPDVIVVAELNDFNLSREWYDWVGQDPFKGLPHQDPRNHNEELKDLVSRSEQNEVSEYHMLCKIFPYSISGDAFSWFSQLQPGSLTSWENNDKWDWFLASLDEEYMVPIQLLDDIMAKRDEQHVSGELSRVEEAGTE</sequence>
<evidence type="ECO:0000313" key="1">
    <source>
        <dbReference type="EMBL" id="KAF3594173.1"/>
    </source>
</evidence>
<accession>A0ABQ7EC48</accession>
<keyword evidence="2" id="KW-1185">Reference proteome</keyword>
<protein>
    <recommendedName>
        <fullName evidence="3">Retrotransposon gag domain-containing protein</fullName>
    </recommendedName>
</protein>
<dbReference type="Proteomes" id="UP000266723">
    <property type="component" value="Unassembled WGS sequence"/>
</dbReference>
<evidence type="ECO:0008006" key="3">
    <source>
        <dbReference type="Google" id="ProtNLM"/>
    </source>
</evidence>
<gene>
    <name evidence="1" type="ORF">DY000_02022264</name>
</gene>
<comment type="caution">
    <text evidence="1">The sequence shown here is derived from an EMBL/GenBank/DDBJ whole genome shotgun (WGS) entry which is preliminary data.</text>
</comment>
<proteinExistence type="predicted"/>
<evidence type="ECO:0000313" key="2">
    <source>
        <dbReference type="Proteomes" id="UP000266723"/>
    </source>
</evidence>
<dbReference type="EMBL" id="QGKV02000299">
    <property type="protein sequence ID" value="KAF3594173.1"/>
    <property type="molecule type" value="Genomic_DNA"/>
</dbReference>
<reference evidence="1 2" key="1">
    <citation type="journal article" date="2020" name="BMC Genomics">
        <title>Intraspecific diversification of the crop wild relative Brassica cretica Lam. using demographic model selection.</title>
        <authorList>
            <person name="Kioukis A."/>
            <person name="Michalopoulou V.A."/>
            <person name="Briers L."/>
            <person name="Pirintsos S."/>
            <person name="Studholme D.J."/>
            <person name="Pavlidis P."/>
            <person name="Sarris P.F."/>
        </authorList>
    </citation>
    <scope>NUCLEOTIDE SEQUENCE [LARGE SCALE GENOMIC DNA]</scope>
    <source>
        <strain evidence="2">cv. PFS-1207/04</strain>
    </source>
</reference>